<reference evidence="4" key="2">
    <citation type="journal article" date="2023" name="IMA Fungus">
        <title>Comparative genomic study of the Penicillium genus elucidates a diverse pangenome and 15 lateral gene transfer events.</title>
        <authorList>
            <person name="Petersen C."/>
            <person name="Sorensen T."/>
            <person name="Nielsen M.R."/>
            <person name="Sondergaard T.E."/>
            <person name="Sorensen J.L."/>
            <person name="Fitzpatrick D.A."/>
            <person name="Frisvad J.C."/>
            <person name="Nielsen K.L."/>
        </authorList>
    </citation>
    <scope>NUCLEOTIDE SEQUENCE</scope>
    <source>
        <strain evidence="4">IBT 35673</strain>
    </source>
</reference>
<dbReference type="Pfam" id="PF12770">
    <property type="entry name" value="CHAT"/>
    <property type="match status" value="1"/>
</dbReference>
<comment type="caution">
    <text evidence="4">The sequence shown here is derived from an EMBL/GenBank/DDBJ whole genome shotgun (WGS) entry which is preliminary data.</text>
</comment>
<feature type="region of interest" description="Disordered" evidence="2">
    <location>
        <begin position="1300"/>
        <end position="1320"/>
    </location>
</feature>
<dbReference type="Gene3D" id="1.25.40.10">
    <property type="entry name" value="Tetratricopeptide repeat domain"/>
    <property type="match status" value="2"/>
</dbReference>
<dbReference type="Proteomes" id="UP001147695">
    <property type="component" value="Unassembled WGS sequence"/>
</dbReference>
<dbReference type="InterPro" id="IPR011990">
    <property type="entry name" value="TPR-like_helical_dom_sf"/>
</dbReference>
<protein>
    <submittedName>
        <fullName evidence="4">CHAT domain-containing protein</fullName>
    </submittedName>
</protein>
<name>A0A9W9Q7S2_PENBR</name>
<sequence>MSTSETDGFEIDDEVASSIRLLEKEELMEFAELYEDLTEDKEIELFIFTCVILFIRTDSLEWVDRAIKRAQLWTVSTPLENDQYKRRSKIRQSIRHFAQINRPDQPLGDELAGHRDLEARILRELFEGARYRLTASIEDLTDTINCRGNLLSRLPPTSPERMVGTIGLANLLDERFDKNTNLDFGDLRLAMEITDPLLPHLENFDPASGARLLMQRSKWLELLHRNDEDPTTLDNAIDACHQALCLPLDSDELLYEIRENLARMLLTRGRIAKSLPDLNEAKAILEALLETPAGDSSDHCIVFGNLATCAGRTFTISKNHEELGHAIDHIQTSLSFHPIDFKTRKVLIQNILPILETLTENPEAEYCNGYIDRATKLLENESKKPEWCDFSCHRPLLHLASSLVAYYDTTNNTDYIDQAIEMMEVAAEIAPNGPEKAVCFGTLAMHLRSYFQNTGHHEYQDRAVYCLEQAVHMAPSHSDRPQHLANLGSVLLERYHNFDKSEDLSHGLKHLLEASGSILPSEPMWLAMTQNIALANSFLFNRTQNFGYLQTAIETAENLLIEKSRFNIPHQSEHLYCNLALWLCVRADGNPSSDSGLPFTNRVLVALEKGGRSSQSYKWSVADVDRALHLTKTAIQSINSGHPEWAKFHMTLEEVYMHRVLMFMTRPDLDRTFHSELDLAIQAQEVALQYLPLNNPTRASVLQRLVAALSIRSETTNDPAFNHKAVELCREALNCSGTRPRMHIQIATALGALLMKSHDYQEASQMLEKAVQLLPKACSRSSSNDDRQEYLKDHYGLASMAAAALLRSDASPSRALRVLEIGRGVVAGLFLDARTGLDDLKRAHPGLASKFELLGEQLNAEPELNGTAFPTRAGANASKLMTSRMNFRINLHRDFDELVEKIRQHPGFSDFLLPATTAQMMDAAVDGPIVVINACGYRSDAIIIEKTQISHIGLPYMHWIQVESICRRMQNLASIDSRSSRELTPLLEWLWLVVARPILGHLGFSHFPKDDNWPHVWWIPTGGLAHLPIHAAGMHSKVSSYETVLDRVISSYASSVRSLIHSRQGAVQKDSTNGQQALLISMAETPHQSPLPFAVDEIRAIEPLVRHIGLTIASCKSPQSTDEVLTLMETSRILHFAGHGMSDAKDPSESCLLTTDWENNPLTVKKLRQEGLQDTSKFLAYLSSCSTGAIKNLKMADESTHLINSCQLAGFRHVIGALWEVSDPHCVEVARLVYRTLKEDGLADMAVAKGLHIAIRSIRKSCQSGNSRSKTSPNIEDGHMVENSLENQLEELTQELETFGIPSGEKSDQQRDAVPIKAPRRQQEQFDSFLWVPYVHYGA</sequence>
<dbReference type="SUPFAM" id="SSF48452">
    <property type="entry name" value="TPR-like"/>
    <property type="match status" value="1"/>
</dbReference>
<feature type="domain" description="CHAT" evidence="3">
    <location>
        <begin position="985"/>
        <end position="1338"/>
    </location>
</feature>
<evidence type="ECO:0000256" key="1">
    <source>
        <dbReference type="PROSITE-ProRule" id="PRU00339"/>
    </source>
</evidence>
<reference evidence="4" key="1">
    <citation type="submission" date="2022-12" db="EMBL/GenBank/DDBJ databases">
        <authorList>
            <person name="Petersen C."/>
        </authorList>
    </citation>
    <scope>NUCLEOTIDE SEQUENCE</scope>
    <source>
        <strain evidence="4">IBT 35673</strain>
    </source>
</reference>
<gene>
    <name evidence="4" type="ORF">N7452_008950</name>
</gene>
<keyword evidence="1" id="KW-0802">TPR repeat</keyword>
<accession>A0A9W9Q7S2</accession>
<evidence type="ECO:0000256" key="2">
    <source>
        <dbReference type="SAM" id="MobiDB-lite"/>
    </source>
</evidence>
<evidence type="ECO:0000313" key="5">
    <source>
        <dbReference type="Proteomes" id="UP001147695"/>
    </source>
</evidence>
<feature type="repeat" description="TPR" evidence="1">
    <location>
        <begin position="744"/>
        <end position="777"/>
    </location>
</feature>
<dbReference type="PROSITE" id="PS50005">
    <property type="entry name" value="TPR"/>
    <property type="match status" value="1"/>
</dbReference>
<evidence type="ECO:0000259" key="3">
    <source>
        <dbReference type="Pfam" id="PF12770"/>
    </source>
</evidence>
<proteinExistence type="predicted"/>
<dbReference type="EMBL" id="JAPZBQ010000005">
    <property type="protein sequence ID" value="KAJ5328560.1"/>
    <property type="molecule type" value="Genomic_DNA"/>
</dbReference>
<organism evidence="4 5">
    <name type="scientific">Penicillium brevicompactum</name>
    <dbReference type="NCBI Taxonomy" id="5074"/>
    <lineage>
        <taxon>Eukaryota</taxon>
        <taxon>Fungi</taxon>
        <taxon>Dikarya</taxon>
        <taxon>Ascomycota</taxon>
        <taxon>Pezizomycotina</taxon>
        <taxon>Eurotiomycetes</taxon>
        <taxon>Eurotiomycetidae</taxon>
        <taxon>Eurotiales</taxon>
        <taxon>Aspergillaceae</taxon>
        <taxon>Penicillium</taxon>
    </lineage>
</organism>
<dbReference type="InterPro" id="IPR019734">
    <property type="entry name" value="TPR_rpt"/>
</dbReference>
<evidence type="ECO:0000313" key="4">
    <source>
        <dbReference type="EMBL" id="KAJ5328560.1"/>
    </source>
</evidence>
<dbReference type="InterPro" id="IPR024983">
    <property type="entry name" value="CHAT_dom"/>
</dbReference>